<dbReference type="InterPro" id="IPR016856">
    <property type="entry name" value="QueF_type1"/>
</dbReference>
<accession>A0ABN1JTU6</accession>
<dbReference type="HAMAP" id="MF_00818">
    <property type="entry name" value="QueF_type1"/>
    <property type="match status" value="1"/>
</dbReference>
<dbReference type="NCBIfam" id="TIGR03139">
    <property type="entry name" value="QueF-II"/>
    <property type="match status" value="1"/>
</dbReference>
<evidence type="ECO:0000313" key="8">
    <source>
        <dbReference type="Proteomes" id="UP001500279"/>
    </source>
</evidence>
<evidence type="ECO:0000256" key="3">
    <source>
        <dbReference type="ARBA" id="ARBA00022857"/>
    </source>
</evidence>
<sequence length="184" mass="20541">MARSSAPSADKSVEKSAQKAAKSADKPVKAVKIAKEAAQERPMPPNPPTAPSKELHVFPNPAAERDYVIQFQIPEFTCHCPLTGQPDFAHFTIDMVCDELCIELKSLKMYMWSFRHEGAFHEKVTNDILTKIVGVTQPRYARITARWYVRGGIYTNVVAEHRAKGWKNDAIVPAPQLPQATGLR</sequence>
<feature type="compositionally biased region" description="Basic and acidic residues" evidence="6">
    <location>
        <begin position="11"/>
        <end position="39"/>
    </location>
</feature>
<evidence type="ECO:0000256" key="6">
    <source>
        <dbReference type="SAM" id="MobiDB-lite"/>
    </source>
</evidence>
<keyword evidence="8" id="KW-1185">Reference proteome</keyword>
<gene>
    <name evidence="5" type="primary">queF</name>
    <name evidence="7" type="ORF">GCM10009107_13400</name>
</gene>
<reference evidence="7 8" key="1">
    <citation type="journal article" date="2019" name="Int. J. Syst. Evol. Microbiol.">
        <title>The Global Catalogue of Microorganisms (GCM) 10K type strain sequencing project: providing services to taxonomists for standard genome sequencing and annotation.</title>
        <authorList>
            <consortium name="The Broad Institute Genomics Platform"/>
            <consortium name="The Broad Institute Genome Sequencing Center for Infectious Disease"/>
            <person name="Wu L."/>
            <person name="Ma J."/>
        </authorList>
    </citation>
    <scope>NUCLEOTIDE SEQUENCE [LARGE SCALE GENOMIC DNA]</scope>
    <source>
        <strain evidence="7 8">JCM 15503</strain>
    </source>
</reference>
<evidence type="ECO:0000256" key="1">
    <source>
        <dbReference type="ARBA" id="ARBA00022490"/>
    </source>
</evidence>
<evidence type="ECO:0000313" key="7">
    <source>
        <dbReference type="EMBL" id="GAA0746191.1"/>
    </source>
</evidence>
<dbReference type="Proteomes" id="UP001500279">
    <property type="component" value="Unassembled WGS sequence"/>
</dbReference>
<comment type="pathway">
    <text evidence="5">tRNA modification; tRNA-queuosine biosynthesis.</text>
</comment>
<keyword evidence="1 5" id="KW-0963">Cytoplasm</keyword>
<dbReference type="Gene3D" id="3.30.1130.10">
    <property type="match status" value="1"/>
</dbReference>
<comment type="similarity">
    <text evidence="5">Belongs to the GTP cyclohydrolase I family. QueF type 1 subfamily.</text>
</comment>
<feature type="binding site" evidence="5">
    <location>
        <begin position="102"/>
        <end position="104"/>
    </location>
    <ligand>
        <name>substrate</name>
    </ligand>
</feature>
<comment type="subcellular location">
    <subcellularLocation>
        <location evidence="5">Cytoplasm</location>
    </subcellularLocation>
</comment>
<feature type="active site" description="Proton donor" evidence="5">
    <location>
        <position position="87"/>
    </location>
</feature>
<feature type="binding site" evidence="5">
    <location>
        <begin position="121"/>
        <end position="122"/>
    </location>
    <ligand>
        <name>substrate</name>
    </ligand>
</feature>
<protein>
    <recommendedName>
        <fullName evidence="5">NADPH-dependent 7-cyano-7-deazaguanine reductase</fullName>
        <ecNumber evidence="5">1.7.1.13</ecNumber>
    </recommendedName>
    <alternativeName>
        <fullName evidence="5">7-cyano-7-carbaguanine reductase</fullName>
    </alternativeName>
    <alternativeName>
        <fullName evidence="5">NADPH-dependent nitrile oxidoreductase</fullName>
    </alternativeName>
    <alternativeName>
        <fullName evidence="5">PreQ(0) reductase</fullName>
    </alternativeName>
</protein>
<evidence type="ECO:0000256" key="5">
    <source>
        <dbReference type="HAMAP-Rule" id="MF_00818"/>
    </source>
</evidence>
<feature type="active site" description="Thioimide intermediate" evidence="5">
    <location>
        <position position="80"/>
    </location>
</feature>
<comment type="caution">
    <text evidence="7">The sequence shown here is derived from an EMBL/GenBank/DDBJ whole genome shotgun (WGS) entry which is preliminary data.</text>
</comment>
<dbReference type="PANTHER" id="PTHR34354">
    <property type="entry name" value="NADPH-DEPENDENT 7-CYANO-7-DEAZAGUANINE REDUCTASE"/>
    <property type="match status" value="1"/>
</dbReference>
<keyword evidence="3 5" id="KW-0521">NADP</keyword>
<evidence type="ECO:0000256" key="4">
    <source>
        <dbReference type="ARBA" id="ARBA00023002"/>
    </source>
</evidence>
<dbReference type="PANTHER" id="PTHR34354:SF1">
    <property type="entry name" value="NADPH-DEPENDENT 7-CYANO-7-DEAZAGUANINE REDUCTASE"/>
    <property type="match status" value="1"/>
</dbReference>
<evidence type="ECO:0000256" key="2">
    <source>
        <dbReference type="ARBA" id="ARBA00022785"/>
    </source>
</evidence>
<feature type="region of interest" description="Disordered" evidence="6">
    <location>
        <begin position="1"/>
        <end position="55"/>
    </location>
</feature>
<organism evidence="7 8">
    <name type="scientific">Ideonella azotifigens</name>
    <dbReference type="NCBI Taxonomy" id="513160"/>
    <lineage>
        <taxon>Bacteria</taxon>
        <taxon>Pseudomonadati</taxon>
        <taxon>Pseudomonadota</taxon>
        <taxon>Betaproteobacteria</taxon>
        <taxon>Burkholderiales</taxon>
        <taxon>Sphaerotilaceae</taxon>
        <taxon>Ideonella</taxon>
    </lineage>
</organism>
<name>A0ABN1JTU6_9BURK</name>
<dbReference type="InterPro" id="IPR043133">
    <property type="entry name" value="GTP-CH-I_C/QueF"/>
</dbReference>
<proteinExistence type="inferred from homology"/>
<keyword evidence="2 5" id="KW-0671">Queuosine biosynthesis</keyword>
<dbReference type="SUPFAM" id="SSF55620">
    <property type="entry name" value="Tetrahydrobiopterin biosynthesis enzymes-like"/>
    <property type="match status" value="1"/>
</dbReference>
<comment type="function">
    <text evidence="5">Catalyzes the NADPH-dependent reduction of 7-cyano-7-deazaguanine (preQ0) to 7-aminomethyl-7-deazaguanine (preQ1).</text>
</comment>
<dbReference type="InterPro" id="IPR029500">
    <property type="entry name" value="QueF"/>
</dbReference>
<dbReference type="EMBL" id="BAAAEW010000006">
    <property type="protein sequence ID" value="GAA0746191.1"/>
    <property type="molecule type" value="Genomic_DNA"/>
</dbReference>
<keyword evidence="4 5" id="KW-0560">Oxidoreductase</keyword>
<dbReference type="Pfam" id="PF14489">
    <property type="entry name" value="QueF"/>
    <property type="match status" value="1"/>
</dbReference>
<dbReference type="InterPro" id="IPR050084">
    <property type="entry name" value="NADPH_dep_7-cyano-7-deazaG_red"/>
</dbReference>
<comment type="catalytic activity">
    <reaction evidence="5">
        <text>7-aminomethyl-7-carbaguanine + 2 NADP(+) = 7-cyano-7-carbaguanine + 2 NADPH + 3 H(+)</text>
        <dbReference type="Rhea" id="RHEA:13409"/>
        <dbReference type="ChEBI" id="CHEBI:15378"/>
        <dbReference type="ChEBI" id="CHEBI:45075"/>
        <dbReference type="ChEBI" id="CHEBI:57783"/>
        <dbReference type="ChEBI" id="CHEBI:58349"/>
        <dbReference type="ChEBI" id="CHEBI:58703"/>
        <dbReference type="EC" id="1.7.1.13"/>
    </reaction>
</comment>
<dbReference type="EC" id="1.7.1.13" evidence="5"/>